<dbReference type="InterPro" id="IPR050583">
    <property type="entry name" value="Mycobacterial_A85_antigen"/>
</dbReference>
<dbReference type="EMBL" id="LT629799">
    <property type="protein sequence ID" value="SDU96332.1"/>
    <property type="molecule type" value="Genomic_DNA"/>
</dbReference>
<dbReference type="Proteomes" id="UP000198825">
    <property type="component" value="Chromosome I"/>
</dbReference>
<gene>
    <name evidence="1" type="ORF">SAMN04488544_2658</name>
</gene>
<organism evidence="1 2">
    <name type="scientific">Microlunatus sagamiharensis</name>
    <dbReference type="NCBI Taxonomy" id="546874"/>
    <lineage>
        <taxon>Bacteria</taxon>
        <taxon>Bacillati</taxon>
        <taxon>Actinomycetota</taxon>
        <taxon>Actinomycetes</taxon>
        <taxon>Propionibacteriales</taxon>
        <taxon>Propionibacteriaceae</taxon>
        <taxon>Microlunatus</taxon>
    </lineage>
</organism>
<sequence length="249" mass="27953">MTERVQVELDAPGLPRPGTVIRYGHWGRPVVVFPSERGRAWDYEANGMVDALRPLLDEGRVKLYCVDSFDEVSWSDPWISGEERARRHAPYASWVTDQVVPFIGRDTPGAADAVVTGCSLGAYHALQLGLSRADLFGVVIGLSGNYDPSTWRAWGERGEAAYLTNPSDYVPGLHGEHLDWLRSRLEVVLVVGQGAWETHPTGSLPQTRRMAGLLQERGIDCELDLWGTDVSHDWVWWQRQIAHHLPRFC</sequence>
<reference evidence="2" key="1">
    <citation type="submission" date="2016-10" db="EMBL/GenBank/DDBJ databases">
        <authorList>
            <person name="Varghese N."/>
            <person name="Submissions S."/>
        </authorList>
    </citation>
    <scope>NUCLEOTIDE SEQUENCE [LARGE SCALE GENOMIC DNA]</scope>
    <source>
        <strain evidence="2">DSM 21743</strain>
    </source>
</reference>
<dbReference type="AlphaFoldDB" id="A0A1H2MTD6"/>
<dbReference type="InterPro" id="IPR029058">
    <property type="entry name" value="AB_hydrolase_fold"/>
</dbReference>
<proteinExistence type="predicted"/>
<evidence type="ECO:0000313" key="2">
    <source>
        <dbReference type="Proteomes" id="UP000198825"/>
    </source>
</evidence>
<name>A0A1H2MTD6_9ACTN</name>
<evidence type="ECO:0000313" key="1">
    <source>
        <dbReference type="EMBL" id="SDU96332.1"/>
    </source>
</evidence>
<dbReference type="RefSeq" id="WP_091075041.1">
    <property type="nucleotide sequence ID" value="NZ_LT629799.1"/>
</dbReference>
<dbReference type="InterPro" id="IPR000801">
    <property type="entry name" value="Esterase-like"/>
</dbReference>
<protein>
    <submittedName>
        <fullName evidence="1">Esterase/lipase superfamily enzyme</fullName>
    </submittedName>
</protein>
<keyword evidence="2" id="KW-1185">Reference proteome</keyword>
<dbReference type="Gene3D" id="3.40.50.1820">
    <property type="entry name" value="alpha/beta hydrolase"/>
    <property type="match status" value="1"/>
</dbReference>
<accession>A0A1H2MTD6</accession>
<dbReference type="Pfam" id="PF00756">
    <property type="entry name" value="Esterase"/>
    <property type="match status" value="1"/>
</dbReference>
<dbReference type="STRING" id="546874.SAMN04488544_2658"/>
<dbReference type="OrthoDB" id="9775130at2"/>
<dbReference type="SUPFAM" id="SSF53474">
    <property type="entry name" value="alpha/beta-Hydrolases"/>
    <property type="match status" value="1"/>
</dbReference>
<dbReference type="PANTHER" id="PTHR48098">
    <property type="entry name" value="ENTEROCHELIN ESTERASE-RELATED"/>
    <property type="match status" value="1"/>
</dbReference>